<keyword evidence="2" id="KW-1185">Reference proteome</keyword>
<dbReference type="Proteomes" id="UP000315783">
    <property type="component" value="Unassembled WGS sequence"/>
</dbReference>
<dbReference type="AlphaFoldDB" id="A0A545UWK9"/>
<protein>
    <submittedName>
        <fullName evidence="1">Uncharacterized protein</fullName>
    </submittedName>
</protein>
<reference evidence="1 2" key="1">
    <citation type="journal article" date="2019" name="Appl. Microbiol. Biotechnol.">
        <title>Genome sequence of Isaria javanica and comparative genome analysis insights into family S53 peptidase evolution in fungal entomopathogens.</title>
        <authorList>
            <person name="Lin R."/>
            <person name="Zhang X."/>
            <person name="Xin B."/>
            <person name="Zou M."/>
            <person name="Gao Y."/>
            <person name="Qin F."/>
            <person name="Hu Q."/>
            <person name="Xie B."/>
            <person name="Cheng X."/>
        </authorList>
    </citation>
    <scope>NUCLEOTIDE SEQUENCE [LARGE SCALE GENOMIC DNA]</scope>
    <source>
        <strain evidence="1 2">IJ1G</strain>
    </source>
</reference>
<evidence type="ECO:0000313" key="1">
    <source>
        <dbReference type="EMBL" id="TQV93853.1"/>
    </source>
</evidence>
<organism evidence="1 2">
    <name type="scientific">Cordyceps javanica</name>
    <dbReference type="NCBI Taxonomy" id="43265"/>
    <lineage>
        <taxon>Eukaryota</taxon>
        <taxon>Fungi</taxon>
        <taxon>Dikarya</taxon>
        <taxon>Ascomycota</taxon>
        <taxon>Pezizomycotina</taxon>
        <taxon>Sordariomycetes</taxon>
        <taxon>Hypocreomycetidae</taxon>
        <taxon>Hypocreales</taxon>
        <taxon>Cordycipitaceae</taxon>
        <taxon>Cordyceps</taxon>
    </lineage>
</organism>
<proteinExistence type="predicted"/>
<name>A0A545UWK9_9HYPO</name>
<sequence length="109" mass="12304">MSGFCVFSLRNYETVVRNKLRSDEIEWMVNEIRHGVIRMLWSHKFPLLQYASLFGDIQAHELTILCSRLAQDCNMATMTFANLHVAVAVAALTGPVICEFSKGYGYSAV</sequence>
<comment type="caution">
    <text evidence="1">The sequence shown here is derived from an EMBL/GenBank/DDBJ whole genome shotgun (WGS) entry which is preliminary data.</text>
</comment>
<evidence type="ECO:0000313" key="2">
    <source>
        <dbReference type="Proteomes" id="UP000315783"/>
    </source>
</evidence>
<accession>A0A545UWK9</accession>
<gene>
    <name evidence="1" type="ORF">IF1G_07585</name>
</gene>
<dbReference type="EMBL" id="SPUK01000011">
    <property type="protein sequence ID" value="TQV93853.1"/>
    <property type="molecule type" value="Genomic_DNA"/>
</dbReference>